<dbReference type="InterPro" id="IPR020449">
    <property type="entry name" value="Tscrpt_reg_AraC-type_HTH"/>
</dbReference>
<dbReference type="SMART" id="SM00342">
    <property type="entry name" value="HTH_ARAC"/>
    <property type="match status" value="1"/>
</dbReference>
<dbReference type="Gene3D" id="3.40.50.880">
    <property type="match status" value="1"/>
</dbReference>
<dbReference type="GO" id="GO:0003700">
    <property type="term" value="F:DNA-binding transcription factor activity"/>
    <property type="evidence" value="ECO:0007669"/>
    <property type="project" value="InterPro"/>
</dbReference>
<dbReference type="InterPro" id="IPR009057">
    <property type="entry name" value="Homeodomain-like_sf"/>
</dbReference>
<dbReference type="RefSeq" id="WP_105863456.1">
    <property type="nucleotide sequence ID" value="NZ_PUEJ01000006.1"/>
</dbReference>
<dbReference type="InterPro" id="IPR018062">
    <property type="entry name" value="HTH_AraC-typ_CS"/>
</dbReference>
<comment type="caution">
    <text evidence="5">The sequence shown here is derived from an EMBL/GenBank/DDBJ whole genome shotgun (WGS) entry which is preliminary data.</text>
</comment>
<dbReference type="PROSITE" id="PS00041">
    <property type="entry name" value="HTH_ARAC_FAMILY_1"/>
    <property type="match status" value="1"/>
</dbReference>
<dbReference type="PANTHER" id="PTHR43130:SF3">
    <property type="entry name" value="HTH-TYPE TRANSCRIPTIONAL REGULATOR RV1931C"/>
    <property type="match status" value="1"/>
</dbReference>
<dbReference type="Proteomes" id="UP000237682">
    <property type="component" value="Unassembled WGS sequence"/>
</dbReference>
<evidence type="ECO:0000256" key="2">
    <source>
        <dbReference type="ARBA" id="ARBA00023125"/>
    </source>
</evidence>
<dbReference type="InterPro" id="IPR018060">
    <property type="entry name" value="HTH_AraC"/>
</dbReference>
<dbReference type="Pfam" id="PF01965">
    <property type="entry name" value="DJ-1_PfpI"/>
    <property type="match status" value="1"/>
</dbReference>
<evidence type="ECO:0000256" key="1">
    <source>
        <dbReference type="ARBA" id="ARBA00023015"/>
    </source>
</evidence>
<sequence length="336" mass="36757">MEIGNSLPEIGLLLYPGVRTAAVYGMVDLFDAANDIARRRAGDADIGIRVSQWKIAAGGGIECVADSHASRPHKPVAIVALPGLGDLPSHAVSAPFAAWLRQRHDEGAILCSVCAGAFLLAETGLLGGRLVTTHWSFAQALSRRFPDILIDTDKMIVDDGDIITAGGIMAWTDLGLTLVERVLGPEVMLETARFLLVDPPGREQRYYSSFVPNLRHGDEAVLKVQRWLQEQEEGEADMRPVSLAAMADRAGLEERTFLRRFHKATGLKPTEYFQHVRVSKARSLLETTNRNVDQIAWSVGYEDPAAFRKVFAKLMGLSPRDYRRRFAAGPAIGAAA</sequence>
<accession>A0A2S9Q9Z2</accession>
<dbReference type="InterPro" id="IPR002818">
    <property type="entry name" value="DJ-1/PfpI"/>
</dbReference>
<dbReference type="SUPFAM" id="SSF52317">
    <property type="entry name" value="Class I glutamine amidotransferase-like"/>
    <property type="match status" value="1"/>
</dbReference>
<proteinExistence type="predicted"/>
<dbReference type="GO" id="GO:0043565">
    <property type="term" value="F:sequence-specific DNA binding"/>
    <property type="evidence" value="ECO:0007669"/>
    <property type="project" value="InterPro"/>
</dbReference>
<dbReference type="PROSITE" id="PS01124">
    <property type="entry name" value="HTH_ARAC_FAMILY_2"/>
    <property type="match status" value="1"/>
</dbReference>
<dbReference type="OrthoDB" id="186587at2"/>
<keyword evidence="1" id="KW-0805">Transcription regulation</keyword>
<dbReference type="PRINTS" id="PR00032">
    <property type="entry name" value="HTHARAC"/>
</dbReference>
<dbReference type="Gene3D" id="1.10.10.60">
    <property type="entry name" value="Homeodomain-like"/>
    <property type="match status" value="2"/>
</dbReference>
<name>A0A2S9Q9Z2_9HYPH</name>
<keyword evidence="2" id="KW-0238">DNA-binding</keyword>
<dbReference type="AlphaFoldDB" id="A0A2S9Q9Z2"/>
<dbReference type="InterPro" id="IPR052158">
    <property type="entry name" value="INH-QAR"/>
</dbReference>
<evidence type="ECO:0000313" key="5">
    <source>
        <dbReference type="EMBL" id="PRH86159.1"/>
    </source>
</evidence>
<feature type="domain" description="HTH araC/xylS-type" evidence="4">
    <location>
        <begin position="222"/>
        <end position="325"/>
    </location>
</feature>
<dbReference type="SUPFAM" id="SSF46689">
    <property type="entry name" value="Homeodomain-like"/>
    <property type="match status" value="2"/>
</dbReference>
<dbReference type="Pfam" id="PF12833">
    <property type="entry name" value="HTH_18"/>
    <property type="match status" value="1"/>
</dbReference>
<dbReference type="CDD" id="cd03138">
    <property type="entry name" value="GATase1_AraC_2"/>
    <property type="match status" value="1"/>
</dbReference>
<organism evidence="5 6">
    <name type="scientific">Labrys okinawensis</name>
    <dbReference type="NCBI Taxonomy" id="346911"/>
    <lineage>
        <taxon>Bacteria</taxon>
        <taxon>Pseudomonadati</taxon>
        <taxon>Pseudomonadota</taxon>
        <taxon>Alphaproteobacteria</taxon>
        <taxon>Hyphomicrobiales</taxon>
        <taxon>Xanthobacteraceae</taxon>
        <taxon>Labrys</taxon>
    </lineage>
</organism>
<dbReference type="PANTHER" id="PTHR43130">
    <property type="entry name" value="ARAC-FAMILY TRANSCRIPTIONAL REGULATOR"/>
    <property type="match status" value="1"/>
</dbReference>
<evidence type="ECO:0000256" key="3">
    <source>
        <dbReference type="ARBA" id="ARBA00023163"/>
    </source>
</evidence>
<dbReference type="InterPro" id="IPR029062">
    <property type="entry name" value="Class_I_gatase-like"/>
</dbReference>
<evidence type="ECO:0000313" key="6">
    <source>
        <dbReference type="Proteomes" id="UP000237682"/>
    </source>
</evidence>
<keyword evidence="6" id="KW-1185">Reference proteome</keyword>
<keyword evidence="3" id="KW-0804">Transcription</keyword>
<protein>
    <submittedName>
        <fullName evidence="5">AraC family transcriptional regulator</fullName>
    </submittedName>
</protein>
<evidence type="ECO:0000259" key="4">
    <source>
        <dbReference type="PROSITE" id="PS01124"/>
    </source>
</evidence>
<gene>
    <name evidence="5" type="ORF">C5L14_18080</name>
</gene>
<reference evidence="5 6" key="1">
    <citation type="submission" date="2018-02" db="EMBL/GenBank/DDBJ databases">
        <title>Whole genome sequencing of endophytic bacterium.</title>
        <authorList>
            <person name="Eedara R."/>
            <person name="Podile A.R."/>
        </authorList>
    </citation>
    <scope>NUCLEOTIDE SEQUENCE [LARGE SCALE GENOMIC DNA]</scope>
    <source>
        <strain evidence="5 6">RP1T</strain>
    </source>
</reference>
<dbReference type="EMBL" id="PUEJ01000006">
    <property type="protein sequence ID" value="PRH86159.1"/>
    <property type="molecule type" value="Genomic_DNA"/>
</dbReference>